<dbReference type="InterPro" id="IPR001650">
    <property type="entry name" value="Helicase_C-like"/>
</dbReference>
<evidence type="ECO:0000256" key="2">
    <source>
        <dbReference type="ARBA" id="ARBA00022801"/>
    </source>
</evidence>
<dbReference type="GO" id="GO:0005524">
    <property type="term" value="F:ATP binding"/>
    <property type="evidence" value="ECO:0007669"/>
    <property type="project" value="UniProtKB-KW"/>
</dbReference>
<evidence type="ECO:0000313" key="10">
    <source>
        <dbReference type="Proteomes" id="UP000190140"/>
    </source>
</evidence>
<dbReference type="PROSITE" id="PS51195">
    <property type="entry name" value="Q_MOTIF"/>
    <property type="match status" value="1"/>
</dbReference>
<dbReference type="GO" id="GO:0003724">
    <property type="term" value="F:RNA helicase activity"/>
    <property type="evidence" value="ECO:0007669"/>
    <property type="project" value="UniProtKB-EC"/>
</dbReference>
<accession>A0A1V4IAQ2</accession>
<dbReference type="InterPro" id="IPR014014">
    <property type="entry name" value="RNA_helicase_DEAD_Q_motif"/>
</dbReference>
<keyword evidence="4" id="KW-0067">ATP-binding</keyword>
<dbReference type="Gene3D" id="3.40.50.300">
    <property type="entry name" value="P-loop containing nucleotide triphosphate hydrolases"/>
    <property type="match status" value="2"/>
</dbReference>
<dbReference type="GO" id="GO:0005840">
    <property type="term" value="C:ribosome"/>
    <property type="evidence" value="ECO:0007669"/>
    <property type="project" value="TreeGrafter"/>
</dbReference>
<dbReference type="EC" id="3.6.4.13" evidence="9"/>
<dbReference type="STRING" id="29349.CLOTH_02980"/>
<dbReference type="InterPro" id="IPR050547">
    <property type="entry name" value="DEAD_box_RNA_helicases"/>
</dbReference>
<dbReference type="PANTHER" id="PTHR47963:SF7">
    <property type="entry name" value="ATP-DEPENDENT RNA HELICASE YFML-RELATED"/>
    <property type="match status" value="1"/>
</dbReference>
<evidence type="ECO:0000256" key="5">
    <source>
        <dbReference type="PROSITE-ProRule" id="PRU00552"/>
    </source>
</evidence>
<dbReference type="InterPro" id="IPR011545">
    <property type="entry name" value="DEAD/DEAH_box_helicase_dom"/>
</dbReference>
<dbReference type="CDD" id="cd00268">
    <property type="entry name" value="DEADc"/>
    <property type="match status" value="1"/>
</dbReference>
<dbReference type="Proteomes" id="UP000190140">
    <property type="component" value="Unassembled WGS sequence"/>
</dbReference>
<evidence type="ECO:0000256" key="1">
    <source>
        <dbReference type="ARBA" id="ARBA00022741"/>
    </source>
</evidence>
<dbReference type="PROSITE" id="PS51192">
    <property type="entry name" value="HELICASE_ATP_BIND_1"/>
    <property type="match status" value="1"/>
</dbReference>
<gene>
    <name evidence="9" type="primary">cshA_1</name>
    <name evidence="9" type="ORF">CLOTH_02980</name>
</gene>
<name>A0A1V4IAQ2_9FIRM</name>
<sequence length="385" mass="43638">MNKTFDKLGIDAKLVQALSKLNITSPTNIQEKVIPVALENKDVIGKSETGTGKTLAYLLPTLQKIDTSSKDAQAIVLTPTHELSIQVQRVIDSISKNTSNPVRSALIVGNVNIRRQLDRLKEKPHIIVGTSGRILELINLRKIKAHTIKTIVIDEVDRLLDKYNIDNVKAIIKATLRERQILAFSATINEDIINISKEIMQEPEFVEAQEKQQIPSKISHMYFSSPKREKIEVLRKLIRIFNPQKAIVFINNSYDVEVACEKLRYHKLNIAAIHGNFIKKDRKRVMEEFKKGNIQVLIASDIGARGLDIKGVTHIFNVDIPEDPNNYLHRVGRSARAGESGIAVSIVSNSEKSLIARFERYFNIKIAHKYMYMGKIFDVKNNNKK</sequence>
<feature type="short sequence motif" description="Q motif" evidence="5">
    <location>
        <begin position="3"/>
        <end position="31"/>
    </location>
</feature>
<dbReference type="InterPro" id="IPR027417">
    <property type="entry name" value="P-loop_NTPase"/>
</dbReference>
<dbReference type="GO" id="GO:0005829">
    <property type="term" value="C:cytosol"/>
    <property type="evidence" value="ECO:0007669"/>
    <property type="project" value="TreeGrafter"/>
</dbReference>
<dbReference type="EMBL" id="MZGW01000001">
    <property type="protein sequence ID" value="OPJ57016.1"/>
    <property type="molecule type" value="Genomic_DNA"/>
</dbReference>
<dbReference type="AlphaFoldDB" id="A0A1V4IAQ2"/>
<feature type="domain" description="DEAD-box RNA helicase Q" evidence="8">
    <location>
        <begin position="3"/>
        <end position="31"/>
    </location>
</feature>
<dbReference type="SMART" id="SM00487">
    <property type="entry name" value="DEXDc"/>
    <property type="match status" value="1"/>
</dbReference>
<dbReference type="GO" id="GO:0033592">
    <property type="term" value="F:RNA strand annealing activity"/>
    <property type="evidence" value="ECO:0007669"/>
    <property type="project" value="TreeGrafter"/>
</dbReference>
<dbReference type="Pfam" id="PF00271">
    <property type="entry name" value="Helicase_C"/>
    <property type="match status" value="1"/>
</dbReference>
<dbReference type="RefSeq" id="WP_079410509.1">
    <property type="nucleotide sequence ID" value="NZ_MZGW01000001.1"/>
</dbReference>
<organism evidence="9 10">
    <name type="scientific">Alkalithermobacter paradoxus</name>
    <dbReference type="NCBI Taxonomy" id="29349"/>
    <lineage>
        <taxon>Bacteria</taxon>
        <taxon>Bacillati</taxon>
        <taxon>Bacillota</taxon>
        <taxon>Clostridia</taxon>
        <taxon>Peptostreptococcales</taxon>
        <taxon>Tepidibacteraceae</taxon>
        <taxon>Alkalithermobacter</taxon>
    </lineage>
</organism>
<evidence type="ECO:0000259" key="7">
    <source>
        <dbReference type="PROSITE" id="PS51194"/>
    </source>
</evidence>
<dbReference type="GO" id="GO:0016787">
    <property type="term" value="F:hydrolase activity"/>
    <property type="evidence" value="ECO:0007669"/>
    <property type="project" value="UniProtKB-KW"/>
</dbReference>
<dbReference type="SMART" id="SM00490">
    <property type="entry name" value="HELICc"/>
    <property type="match status" value="1"/>
</dbReference>
<protein>
    <submittedName>
        <fullName evidence="9">DEAD-box ATP-dependent RNA helicase CshA</fullName>
        <ecNumber evidence="9">3.6.4.13</ecNumber>
    </submittedName>
</protein>
<keyword evidence="2 9" id="KW-0378">Hydrolase</keyword>
<evidence type="ECO:0000256" key="4">
    <source>
        <dbReference type="ARBA" id="ARBA00022840"/>
    </source>
</evidence>
<dbReference type="PROSITE" id="PS51194">
    <property type="entry name" value="HELICASE_CTER"/>
    <property type="match status" value="1"/>
</dbReference>
<evidence type="ECO:0000259" key="8">
    <source>
        <dbReference type="PROSITE" id="PS51195"/>
    </source>
</evidence>
<dbReference type="CDD" id="cd18787">
    <property type="entry name" value="SF2_C_DEAD"/>
    <property type="match status" value="1"/>
</dbReference>
<evidence type="ECO:0000313" key="9">
    <source>
        <dbReference type="EMBL" id="OPJ57016.1"/>
    </source>
</evidence>
<evidence type="ECO:0000256" key="3">
    <source>
        <dbReference type="ARBA" id="ARBA00022806"/>
    </source>
</evidence>
<dbReference type="InterPro" id="IPR044742">
    <property type="entry name" value="DEAD/DEAH_RhlB"/>
</dbReference>
<evidence type="ECO:0000259" key="6">
    <source>
        <dbReference type="PROSITE" id="PS51192"/>
    </source>
</evidence>
<proteinExistence type="predicted"/>
<reference evidence="9 10" key="1">
    <citation type="submission" date="2017-03" db="EMBL/GenBank/DDBJ databases">
        <title>Genome sequence of Clostridium thermoalcaliphilum DSM 7309.</title>
        <authorList>
            <person name="Poehlein A."/>
            <person name="Daniel R."/>
        </authorList>
    </citation>
    <scope>NUCLEOTIDE SEQUENCE [LARGE SCALE GENOMIC DNA]</scope>
    <source>
        <strain evidence="9 10">DSM 7309</strain>
    </source>
</reference>
<dbReference type="GO" id="GO:0009409">
    <property type="term" value="P:response to cold"/>
    <property type="evidence" value="ECO:0007669"/>
    <property type="project" value="TreeGrafter"/>
</dbReference>
<dbReference type="OrthoDB" id="9805696at2"/>
<dbReference type="Pfam" id="PF00270">
    <property type="entry name" value="DEAD"/>
    <property type="match status" value="1"/>
</dbReference>
<keyword evidence="1" id="KW-0547">Nucleotide-binding</keyword>
<keyword evidence="3 9" id="KW-0347">Helicase</keyword>
<keyword evidence="10" id="KW-1185">Reference proteome</keyword>
<dbReference type="InterPro" id="IPR014001">
    <property type="entry name" value="Helicase_ATP-bd"/>
</dbReference>
<dbReference type="PANTHER" id="PTHR47963">
    <property type="entry name" value="DEAD-BOX ATP-DEPENDENT RNA HELICASE 47, MITOCHONDRIAL"/>
    <property type="match status" value="1"/>
</dbReference>
<feature type="domain" description="Helicase C-terminal" evidence="7">
    <location>
        <begin position="232"/>
        <end position="377"/>
    </location>
</feature>
<feature type="domain" description="Helicase ATP-binding" evidence="6">
    <location>
        <begin position="34"/>
        <end position="206"/>
    </location>
</feature>
<comment type="caution">
    <text evidence="9">The sequence shown here is derived from an EMBL/GenBank/DDBJ whole genome shotgun (WGS) entry which is preliminary data.</text>
</comment>
<dbReference type="SUPFAM" id="SSF52540">
    <property type="entry name" value="P-loop containing nucleoside triphosphate hydrolases"/>
    <property type="match status" value="1"/>
</dbReference>